<feature type="compositionally biased region" description="Low complexity" evidence="2">
    <location>
        <begin position="453"/>
        <end position="462"/>
    </location>
</feature>
<keyword evidence="1" id="KW-0175">Coiled coil</keyword>
<dbReference type="OrthoDB" id="32195at2"/>
<dbReference type="EMBL" id="RJTL01000035">
    <property type="protein sequence ID" value="RNM03236.1"/>
    <property type="molecule type" value="Genomic_DNA"/>
</dbReference>
<name>A0A454TM57_9RALS</name>
<sequence>MLTATYSPEDNKLRLYPGSLRLDDDTYQRVCAAGFKWAGSQQLFVAQMWTPTREDLLLELCGELGDEDTTLVDRAETRADRFSDYSDKRMQESEAARAGAKRIADGIPFGQPILVGHHSERRARKDAERIENGYRKSISLWETSTYWQQRAAAAVAHAKYKERPDVRYRRIKKIEADKRKAERTVAESEGALKQWSAEGLTLQRAKDIAAFDHVSARFTLAEYPRDTATFEGPQSLWSALEDRIITEVKARDIAVAHHVRLIAHERRWIAHYENRIAYERAMLGEQGGLQADGFDIAPGGHVLVCGEWHKVLRVNRVGGRINSVTMTPPKDVHWQDTWNAGIEAVKDYRAPDPAAPAGNKAPPLLNYPGAGFLHMTKAEWNSTHSDYKGTRPAGAHGNEGRRASMRSLLNLSEESDRLEPHRIRTVVRGGGLHPVFLTDSKVTQPKPLASVTAPAEQAAEAA</sequence>
<proteinExistence type="predicted"/>
<feature type="region of interest" description="Disordered" evidence="2">
    <location>
        <begin position="442"/>
        <end position="462"/>
    </location>
</feature>
<dbReference type="Pfam" id="PF12083">
    <property type="entry name" value="DUF3560"/>
    <property type="match status" value="1"/>
</dbReference>
<dbReference type="AlphaFoldDB" id="A0A454TM57"/>
<reference evidence="3 4" key="1">
    <citation type="submission" date="2018-10" db="EMBL/GenBank/DDBJ databases">
        <title>Draft Genome Sequence of Ralstonia pseudosolanacearum (R. solanacearum phylotype I) Strain Tg03 Isolated from Luffa cylindrica in China.</title>
        <authorList>
            <person name="Yuan G.-Q."/>
            <person name="Li Q.-Q."/>
            <person name="Zhang Y.-W."/>
        </authorList>
    </citation>
    <scope>NUCLEOTIDE SEQUENCE [LARGE SCALE GENOMIC DNA]</scope>
    <source>
        <strain evidence="3 4">Tg03</strain>
    </source>
</reference>
<dbReference type="RefSeq" id="WP_123203712.1">
    <property type="nucleotide sequence ID" value="NZ_RJTL01000035.1"/>
</dbReference>
<evidence type="ECO:0000313" key="4">
    <source>
        <dbReference type="Proteomes" id="UP000271222"/>
    </source>
</evidence>
<dbReference type="Proteomes" id="UP000271222">
    <property type="component" value="Unassembled WGS sequence"/>
</dbReference>
<feature type="coiled-coil region" evidence="1">
    <location>
        <begin position="171"/>
        <end position="198"/>
    </location>
</feature>
<evidence type="ECO:0000256" key="1">
    <source>
        <dbReference type="SAM" id="Coils"/>
    </source>
</evidence>
<organism evidence="3 4">
    <name type="scientific">Ralstonia pseudosolanacearum</name>
    <dbReference type="NCBI Taxonomy" id="1310165"/>
    <lineage>
        <taxon>Bacteria</taxon>
        <taxon>Pseudomonadati</taxon>
        <taxon>Pseudomonadota</taxon>
        <taxon>Betaproteobacteria</taxon>
        <taxon>Burkholderiales</taxon>
        <taxon>Burkholderiaceae</taxon>
        <taxon>Ralstonia</taxon>
        <taxon>Ralstonia solanacearum species complex</taxon>
    </lineage>
</organism>
<evidence type="ECO:0000313" key="3">
    <source>
        <dbReference type="EMBL" id="RNM03236.1"/>
    </source>
</evidence>
<accession>A0A454TM57</accession>
<protein>
    <submittedName>
        <fullName evidence="3">DUF3560 domain-containing protein</fullName>
    </submittedName>
</protein>
<gene>
    <name evidence="3" type="ORF">EGA29_19335</name>
</gene>
<dbReference type="InterPro" id="IPR021944">
    <property type="entry name" value="DUF3560"/>
</dbReference>
<evidence type="ECO:0000256" key="2">
    <source>
        <dbReference type="SAM" id="MobiDB-lite"/>
    </source>
</evidence>
<comment type="caution">
    <text evidence="3">The sequence shown here is derived from an EMBL/GenBank/DDBJ whole genome shotgun (WGS) entry which is preliminary data.</text>
</comment>